<evidence type="ECO:0000256" key="4">
    <source>
        <dbReference type="ARBA" id="ARBA00022763"/>
    </source>
</evidence>
<dbReference type="PANTHER" id="PTHR11264:SF0">
    <property type="entry name" value="URACIL-DNA GLYCOSYLASE"/>
    <property type="match status" value="1"/>
</dbReference>
<dbReference type="SUPFAM" id="SSF52141">
    <property type="entry name" value="Uracil-DNA glycosylase-like"/>
    <property type="match status" value="1"/>
</dbReference>
<evidence type="ECO:0000256" key="5">
    <source>
        <dbReference type="ARBA" id="ARBA00022801"/>
    </source>
</evidence>
<dbReference type="NCBIfam" id="NF003588">
    <property type="entry name" value="PRK05254.1-1"/>
    <property type="match status" value="1"/>
</dbReference>
<evidence type="ECO:0000256" key="3">
    <source>
        <dbReference type="ARBA" id="ARBA00012030"/>
    </source>
</evidence>
<evidence type="ECO:0000313" key="13">
    <source>
        <dbReference type="Proteomes" id="UP000675881"/>
    </source>
</evidence>
<dbReference type="GO" id="GO:0005739">
    <property type="term" value="C:mitochondrion"/>
    <property type="evidence" value="ECO:0007669"/>
    <property type="project" value="UniProtKB-SubCell"/>
</dbReference>
<feature type="domain" description="Uracil-DNA glycosylase-like" evidence="10">
    <location>
        <begin position="105"/>
        <end position="266"/>
    </location>
</feature>
<dbReference type="GO" id="GO:0097510">
    <property type="term" value="P:base-excision repair, AP site formation via deaminated base removal"/>
    <property type="evidence" value="ECO:0007669"/>
    <property type="project" value="TreeGrafter"/>
</dbReference>
<dbReference type="NCBIfam" id="NF003592">
    <property type="entry name" value="PRK05254.1-5"/>
    <property type="match status" value="1"/>
</dbReference>
<comment type="function">
    <text evidence="7 9">Excises uracil residues from the DNA which can arise as a result of misincorporation of dUMP residues by DNA polymerase or due to deamination of cytosine.</text>
</comment>
<evidence type="ECO:0000256" key="9">
    <source>
        <dbReference type="RuleBase" id="RU003780"/>
    </source>
</evidence>
<dbReference type="CDD" id="cd10027">
    <property type="entry name" value="UDG-F1-like"/>
    <property type="match status" value="1"/>
</dbReference>
<reference evidence="12" key="1">
    <citation type="submission" date="2014-05" db="EMBL/GenBank/DDBJ databases">
        <authorList>
            <person name="Chronopoulou M."/>
        </authorList>
    </citation>
    <scope>NUCLEOTIDE SEQUENCE</scope>
    <source>
        <tissue evidence="12">Whole organism</tissue>
    </source>
</reference>
<dbReference type="GO" id="GO:0004844">
    <property type="term" value="F:uracil DNA N-glycosylase activity"/>
    <property type="evidence" value="ECO:0007669"/>
    <property type="project" value="UniProtKB-UniRule"/>
</dbReference>
<evidence type="ECO:0000256" key="1">
    <source>
        <dbReference type="ARBA" id="ARBA00001400"/>
    </source>
</evidence>
<evidence type="ECO:0000313" key="11">
    <source>
        <dbReference type="EMBL" id="CAF2956592.1"/>
    </source>
</evidence>
<dbReference type="GO" id="GO:0005634">
    <property type="term" value="C:nucleus"/>
    <property type="evidence" value="ECO:0007669"/>
    <property type="project" value="UniProtKB-SubCell"/>
</dbReference>
<keyword evidence="13" id="KW-1185">Reference proteome</keyword>
<evidence type="ECO:0000256" key="8">
    <source>
        <dbReference type="PROSITE-ProRule" id="PRU10072"/>
    </source>
</evidence>
<dbReference type="InterPro" id="IPR005122">
    <property type="entry name" value="Uracil-DNA_glycosylase-like"/>
</dbReference>
<keyword evidence="6 7" id="KW-0234">DNA repair</keyword>
<comment type="subcellular location">
    <subcellularLocation>
        <location evidence="7">Mitochondrion</location>
    </subcellularLocation>
    <subcellularLocation>
        <location evidence="7">Nucleus</location>
    </subcellularLocation>
</comment>
<organism evidence="12">
    <name type="scientific">Lepeophtheirus salmonis</name>
    <name type="common">Salmon louse</name>
    <name type="synonym">Caligus salmonis</name>
    <dbReference type="NCBI Taxonomy" id="72036"/>
    <lineage>
        <taxon>Eukaryota</taxon>
        <taxon>Metazoa</taxon>
        <taxon>Ecdysozoa</taxon>
        <taxon>Arthropoda</taxon>
        <taxon>Crustacea</taxon>
        <taxon>Multicrustacea</taxon>
        <taxon>Hexanauplia</taxon>
        <taxon>Copepoda</taxon>
        <taxon>Siphonostomatoida</taxon>
        <taxon>Caligidae</taxon>
        <taxon>Lepeophtheirus</taxon>
    </lineage>
</organism>
<dbReference type="EMBL" id="HACA01023148">
    <property type="protein sequence ID" value="CDW40509.1"/>
    <property type="molecule type" value="Transcribed_RNA"/>
</dbReference>
<proteinExistence type="inferred from homology"/>
<comment type="similarity">
    <text evidence="2 7 9">Belongs to the uracil-DNA glycosylase (UDG) superfamily. UNG family.</text>
</comment>
<evidence type="ECO:0000313" key="12">
    <source>
        <dbReference type="EMBL" id="CDW40509.1"/>
    </source>
</evidence>
<keyword evidence="5 7" id="KW-0378">Hydrolase</keyword>
<dbReference type="EC" id="3.2.2.27" evidence="3 7"/>
<dbReference type="InterPro" id="IPR036895">
    <property type="entry name" value="Uracil-DNA_glycosylase-like_sf"/>
</dbReference>
<dbReference type="SMART" id="SM00987">
    <property type="entry name" value="UreE_C"/>
    <property type="match status" value="1"/>
</dbReference>
<keyword evidence="11" id="KW-0326">Glycosidase</keyword>
<name>A0A0K2UQH5_LEPSM</name>
<dbReference type="PROSITE" id="PS00130">
    <property type="entry name" value="U_DNA_GLYCOSYLASE"/>
    <property type="match status" value="1"/>
</dbReference>
<dbReference type="PANTHER" id="PTHR11264">
    <property type="entry name" value="URACIL-DNA GLYCOSYLASE"/>
    <property type="match status" value="1"/>
</dbReference>
<sequence length="283" mass="32245">MPGVTKNIKTYFKPVNSPLKRKSDVSQTTPDQKKRMAQNRFASKIILESKNFPILDREMGSSWFEALELHFKKDSFKRLNDFIVKEREGSKKIFPKEENVWSWTKFFPISETKVVILGQDPYHGPSQAHGLCFSVLPGIRPPPSLLNMFKELEQDIPDFKRPNHGYLSGWASQGVLLLNAVLTVRQAEANSHKDKGWEQLTDAVIQYISDNCDGVIFLLWGSHAQKKGGIVNKNKHHLLKSVHPSPLSAHRGFLGCKHFSKANEILKEQGKVPIDWTHLPQDI</sequence>
<evidence type="ECO:0000256" key="2">
    <source>
        <dbReference type="ARBA" id="ARBA00008184"/>
    </source>
</evidence>
<dbReference type="NCBIfam" id="TIGR00628">
    <property type="entry name" value="ung"/>
    <property type="match status" value="1"/>
</dbReference>
<protein>
    <recommendedName>
        <fullName evidence="3 7">Uracil-DNA glycosylase</fullName>
        <shortName evidence="7">UDG</shortName>
        <ecNumber evidence="3 7">3.2.2.27</ecNumber>
    </recommendedName>
</protein>
<dbReference type="EMBL" id="HG994584">
    <property type="protein sequence ID" value="CAF2956592.1"/>
    <property type="molecule type" value="Genomic_DNA"/>
</dbReference>
<comment type="catalytic activity">
    <reaction evidence="1 7 9">
        <text>Hydrolyzes single-stranded DNA or mismatched double-stranded DNA and polynucleotides, releasing free uracil.</text>
        <dbReference type="EC" id="3.2.2.27"/>
    </reaction>
</comment>
<dbReference type="OrthoDB" id="10031947at2759"/>
<keyword evidence="7" id="KW-0496">Mitochondrion</keyword>
<dbReference type="InterPro" id="IPR002043">
    <property type="entry name" value="UDG_fam1"/>
</dbReference>
<dbReference type="NCBIfam" id="NF003591">
    <property type="entry name" value="PRK05254.1-4"/>
    <property type="match status" value="1"/>
</dbReference>
<keyword evidence="4 7" id="KW-0227">DNA damage</keyword>
<dbReference type="Pfam" id="PF03167">
    <property type="entry name" value="UDG"/>
    <property type="match status" value="1"/>
</dbReference>
<dbReference type="NCBIfam" id="NF003589">
    <property type="entry name" value="PRK05254.1-2"/>
    <property type="match status" value="1"/>
</dbReference>
<dbReference type="FunFam" id="3.40.470.10:FF:000001">
    <property type="entry name" value="Uracil-DNA glycosylase"/>
    <property type="match status" value="1"/>
</dbReference>
<keyword evidence="7" id="KW-0539">Nucleus</keyword>
<accession>A0A0K2UQH5</accession>
<dbReference type="HAMAP" id="MF_00148">
    <property type="entry name" value="UDG"/>
    <property type="match status" value="1"/>
</dbReference>
<feature type="active site" description="Proton acceptor" evidence="7 8">
    <location>
        <position position="120"/>
    </location>
</feature>
<evidence type="ECO:0000256" key="7">
    <source>
        <dbReference type="HAMAP-Rule" id="MF_03166"/>
    </source>
</evidence>
<evidence type="ECO:0000259" key="10">
    <source>
        <dbReference type="SMART" id="SM00986"/>
    </source>
</evidence>
<evidence type="ECO:0000256" key="6">
    <source>
        <dbReference type="ARBA" id="ARBA00023204"/>
    </source>
</evidence>
<dbReference type="InterPro" id="IPR018085">
    <property type="entry name" value="Ura-DNA_Glyclase_AS"/>
</dbReference>
<dbReference type="SMART" id="SM00986">
    <property type="entry name" value="UDG"/>
    <property type="match status" value="1"/>
</dbReference>
<dbReference type="Gene3D" id="3.40.470.10">
    <property type="entry name" value="Uracil-DNA glycosylase-like domain"/>
    <property type="match status" value="1"/>
</dbReference>
<gene>
    <name evidence="11" type="ORF">LSAA_10728</name>
</gene>
<dbReference type="Proteomes" id="UP000675881">
    <property type="component" value="Chromosome 5"/>
</dbReference>
<dbReference type="AlphaFoldDB" id="A0A0K2UQH5"/>
<reference evidence="11" key="2">
    <citation type="submission" date="2021-02" db="EMBL/GenBank/DDBJ databases">
        <authorList>
            <person name="Bekaert M."/>
        </authorList>
    </citation>
    <scope>NUCLEOTIDE SEQUENCE</scope>
    <source>
        <strain evidence="11">IoA-00</strain>
    </source>
</reference>